<dbReference type="Pfam" id="PF11817">
    <property type="entry name" value="Foie-gras_1"/>
    <property type="match status" value="1"/>
</dbReference>
<evidence type="ECO:0008006" key="5">
    <source>
        <dbReference type="Google" id="ProtNLM"/>
    </source>
</evidence>
<dbReference type="Proteomes" id="UP000054560">
    <property type="component" value="Unassembled WGS sequence"/>
</dbReference>
<sequence length="1315" mass="145450">MFKHMHALPSVMVVFFELEWNDPYWSRMESECAAHLTAVRKSLEGRLCKLVVVLLHQITYLKDDPQADVRAISFRRACEVEGKNSLFILPVNEKEKNPDVFQGYVNRLDSVFKDLASAAIDEQAGRIRSHRVPAGAPGYSVYTIRHQFKLAFFNETLSRSHEAIRHYSSAYSELLTLRQSRSQSMTHVQKNEIKAMAGLINHRSCSLQLVLNHWKAIELFRRHLSHFKEVPTLATPHANMSAAISDSIVDSFRHLSWISRQYQVFGELFLQAVSIGAVQADQSHHPGFYLRQAAVVAIKRHSCYRQIVDTDLASASLYRLASIDRDGSENKPANTFVGQEMIQVLGQAAQMQEADFVNEVVELLAQARIQYKRFKCARMTRCIAVQIADQYLRAQLYERAFLVYEKVHVEYRRDGWDVLVDIVLRSSLVCACALGRLDRAMQLALECSSRTFNGSHAERDACLRLARALGDINVQKGVDSSTSAENLLIPTTSSDLTLMSPADSSLEWIITKASHTARSSGNKSDSPAMASSDELLDSTNVLSMDKPASTPALRIAMSECLPIINCSVCIQSPTYTIVDEVCVSVNVVSNLPQTIKLASLSIAMTEATLNERSTIHHQDTPLSAVVDTSALSAEPVVCTVSANERTYADLTLTPEVPRTYTLIMGATGGAAGSRLLEVSRVELTLDLLDVPKVAGEQADTHFAGLVPRLVFDQPRILHADNGLGSGANPGKNAIALDLPATSQRRSISGSANTLVNSTTGSLGADSTVDYSRRRIGLICDERDRRRGVEIDVLNSHSEALSIFHNERWSARLTPRPSQMKVRLVHRESNSNDVDITFTSDADVPEKEMPVPGHMLEAAISSHLNIKKPTTPRSTPDNLSLENLAHEDALAVDVTLARSKSTARTVSNRKYMGLGSDGFGRMVELDSITAVTGEVSPILIQVTNHEDDMVTDLRIELWESTRDLSASPNALARRASIELFRGGLLSWSADAISANGSDGSVQSEIMHGDNQNADNYTLTHTLEKPLPELLSGVTHDLSFFLHNLTDVDERALAVRLSYMCQGVATVSELSFPLTVIEPFEWQAKVAHQFRPVREDAVASGDTFMVMVDAISKIPFEIDVLSTELQLSSDIEMAQGTSHVSRKDFNLYCEHAWSECLYLRCNLDLPVGHSKVVDVGEMLIHWKSTKENRRGSSVILLPSVVIERQPLVLETDIASVGFLNTPLTVTHRLFNKSNRVQHVAFTMEASDSFMFSGYKYSKVRVLPMSSQSHTYQLCPLACGLIALPKLSLHSISDDVTISFATGNVATHLYVKPTEHVQ</sequence>
<dbReference type="EMBL" id="KQ241702">
    <property type="protein sequence ID" value="KNC85430.1"/>
    <property type="molecule type" value="Genomic_DNA"/>
</dbReference>
<reference evidence="3 4" key="1">
    <citation type="submission" date="2011-02" db="EMBL/GenBank/DDBJ databases">
        <title>The Genome Sequence of Sphaeroforma arctica JP610.</title>
        <authorList>
            <consortium name="The Broad Institute Genome Sequencing Platform"/>
            <person name="Russ C."/>
            <person name="Cuomo C."/>
            <person name="Young S.K."/>
            <person name="Zeng Q."/>
            <person name="Gargeya S."/>
            <person name="Alvarado L."/>
            <person name="Berlin A."/>
            <person name="Chapman S.B."/>
            <person name="Chen Z."/>
            <person name="Freedman E."/>
            <person name="Gellesch M."/>
            <person name="Goldberg J."/>
            <person name="Griggs A."/>
            <person name="Gujja S."/>
            <person name="Heilman E."/>
            <person name="Heiman D."/>
            <person name="Howarth C."/>
            <person name="Mehta T."/>
            <person name="Neiman D."/>
            <person name="Pearson M."/>
            <person name="Roberts A."/>
            <person name="Saif S."/>
            <person name="Shea T."/>
            <person name="Shenoy N."/>
            <person name="Sisk P."/>
            <person name="Stolte C."/>
            <person name="Sykes S."/>
            <person name="White J."/>
            <person name="Yandava C."/>
            <person name="Burger G."/>
            <person name="Gray M.W."/>
            <person name="Holland P.W.H."/>
            <person name="King N."/>
            <person name="Lang F.B.F."/>
            <person name="Roger A.J."/>
            <person name="Ruiz-Trillo I."/>
            <person name="Haas B."/>
            <person name="Nusbaum C."/>
            <person name="Birren B."/>
        </authorList>
    </citation>
    <scope>NUCLEOTIDE SEQUENCE [LARGE SCALE GENOMIC DNA]</scope>
    <source>
        <strain evidence="3 4">JP610</strain>
    </source>
</reference>
<dbReference type="OrthoDB" id="6278596at2759"/>
<proteinExistence type="predicted"/>
<feature type="domain" description="Gryzun putative trafficking through Golgi" evidence="1">
    <location>
        <begin position="1177"/>
        <end position="1284"/>
    </location>
</feature>
<evidence type="ECO:0000259" key="1">
    <source>
        <dbReference type="Pfam" id="PF07919"/>
    </source>
</evidence>
<dbReference type="STRING" id="667725.A0A0L0G8V0"/>
<name>A0A0L0G8V0_9EUKA</name>
<keyword evidence="4" id="KW-1185">Reference proteome</keyword>
<dbReference type="InterPro" id="IPR012880">
    <property type="entry name" value="Gryzun"/>
</dbReference>
<dbReference type="Pfam" id="PF07919">
    <property type="entry name" value="Gryzun"/>
    <property type="match status" value="1"/>
</dbReference>
<gene>
    <name evidence="3" type="ORF">SARC_02380</name>
</gene>
<protein>
    <recommendedName>
        <fullName evidence="5">Trafficking protein particle complex subunit 11 domain-containing protein</fullName>
    </recommendedName>
</protein>
<dbReference type="GeneID" id="25902884"/>
<feature type="domain" description="Trafficking protein particle complex subunit 11" evidence="2">
    <location>
        <begin position="191"/>
        <end position="447"/>
    </location>
</feature>
<dbReference type="eggNOG" id="KOG4386">
    <property type="taxonomic scope" value="Eukaryota"/>
</dbReference>
<organism evidence="3 4">
    <name type="scientific">Sphaeroforma arctica JP610</name>
    <dbReference type="NCBI Taxonomy" id="667725"/>
    <lineage>
        <taxon>Eukaryota</taxon>
        <taxon>Ichthyosporea</taxon>
        <taxon>Ichthyophonida</taxon>
        <taxon>Sphaeroforma</taxon>
    </lineage>
</organism>
<evidence type="ECO:0000313" key="3">
    <source>
        <dbReference type="EMBL" id="KNC85430.1"/>
    </source>
</evidence>
<dbReference type="PANTHER" id="PTHR14374:SF0">
    <property type="entry name" value="TRAFFICKING PROTEIN PARTICLE COMPLEX SUBUNIT 11"/>
    <property type="match status" value="1"/>
</dbReference>
<dbReference type="PANTHER" id="PTHR14374">
    <property type="entry name" value="FOIE GRAS"/>
    <property type="match status" value="1"/>
</dbReference>
<dbReference type="RefSeq" id="XP_014159332.1">
    <property type="nucleotide sequence ID" value="XM_014303857.1"/>
</dbReference>
<dbReference type="InterPro" id="IPR021773">
    <property type="entry name" value="TPC11"/>
</dbReference>
<evidence type="ECO:0000313" key="4">
    <source>
        <dbReference type="Proteomes" id="UP000054560"/>
    </source>
</evidence>
<accession>A0A0L0G8V0</accession>
<evidence type="ECO:0000259" key="2">
    <source>
        <dbReference type="Pfam" id="PF11817"/>
    </source>
</evidence>